<dbReference type="Proteomes" id="UP000024635">
    <property type="component" value="Unassembled WGS sequence"/>
</dbReference>
<feature type="domain" description="C2H2-type" evidence="2">
    <location>
        <begin position="231"/>
        <end position="255"/>
    </location>
</feature>
<dbReference type="Gene3D" id="3.30.160.60">
    <property type="entry name" value="Classic Zinc Finger"/>
    <property type="match status" value="1"/>
</dbReference>
<evidence type="ECO:0000313" key="4">
    <source>
        <dbReference type="Proteomes" id="UP000024635"/>
    </source>
</evidence>
<dbReference type="EMBL" id="JARK01001338">
    <property type="protein sequence ID" value="EYC33156.1"/>
    <property type="molecule type" value="Genomic_DNA"/>
</dbReference>
<comment type="caution">
    <text evidence="3">The sequence shown here is derived from an EMBL/GenBank/DDBJ whole genome shotgun (WGS) entry which is preliminary data.</text>
</comment>
<organism evidence="3 4">
    <name type="scientific">Ancylostoma ceylanicum</name>
    <dbReference type="NCBI Taxonomy" id="53326"/>
    <lineage>
        <taxon>Eukaryota</taxon>
        <taxon>Metazoa</taxon>
        <taxon>Ecdysozoa</taxon>
        <taxon>Nematoda</taxon>
        <taxon>Chromadorea</taxon>
        <taxon>Rhabditida</taxon>
        <taxon>Rhabditina</taxon>
        <taxon>Rhabditomorpha</taxon>
        <taxon>Strongyloidea</taxon>
        <taxon>Ancylostomatidae</taxon>
        <taxon>Ancylostomatinae</taxon>
        <taxon>Ancylostoma</taxon>
    </lineage>
</organism>
<dbReference type="OrthoDB" id="5870901at2759"/>
<accession>A0A016W0Q1</accession>
<proteinExistence type="predicted"/>
<evidence type="ECO:0000259" key="2">
    <source>
        <dbReference type="SMART" id="SM00355"/>
    </source>
</evidence>
<reference evidence="4" key="1">
    <citation type="journal article" date="2015" name="Nat. Genet.">
        <title>The genome and transcriptome of the zoonotic hookworm Ancylostoma ceylanicum identify infection-specific gene families.</title>
        <authorList>
            <person name="Schwarz E.M."/>
            <person name="Hu Y."/>
            <person name="Antoshechkin I."/>
            <person name="Miller M.M."/>
            <person name="Sternberg P.W."/>
            <person name="Aroian R.V."/>
        </authorList>
    </citation>
    <scope>NUCLEOTIDE SEQUENCE</scope>
    <source>
        <strain evidence="4">HY135</strain>
    </source>
</reference>
<feature type="domain" description="C2H2-type" evidence="2">
    <location>
        <begin position="266"/>
        <end position="289"/>
    </location>
</feature>
<evidence type="ECO:0000256" key="1">
    <source>
        <dbReference type="SAM" id="MobiDB-lite"/>
    </source>
</evidence>
<gene>
    <name evidence="3" type="primary">Acey_s0002.g631</name>
    <name evidence="3" type="synonym">Acey-ztf-20</name>
    <name evidence="3" type="ORF">Y032_0002g631</name>
</gene>
<feature type="region of interest" description="Disordered" evidence="1">
    <location>
        <begin position="193"/>
        <end position="224"/>
    </location>
</feature>
<dbReference type="InterPro" id="IPR013087">
    <property type="entry name" value="Znf_C2H2_type"/>
</dbReference>
<name>A0A016W0Q1_9BILA</name>
<sequence length="292" mass="33125">MSRYCKVVMHSEVYLFSIDKQYLFLMFMYKTVLRKSQLIMEAFLEQLRILQTQFDALSSEDHKDALAAVAEAVSSMRDASVRRRFEKEVELTLAWEAEKMIVERFTGDCSLMGVYSVPSTSTFDLEPNSSFYEDIDSNEGEFIWPQPGGGEQSLDKRLRTELDVGILNPQPSELPKGGYPYPIGQVDVAAADERHEDTQASPASNEMSRESVNPPATIPPTGMDSGKENRFVCATCGFLGNNRKALYRHGVKTRHVLRVSNSAGLLACEYCPFRTNKTFNFNRHMKRFHSDK</sequence>
<keyword evidence="4" id="KW-1185">Reference proteome</keyword>
<dbReference type="AlphaFoldDB" id="A0A016W0Q1"/>
<protein>
    <recommendedName>
        <fullName evidence="2">C2H2-type domain-containing protein</fullName>
    </recommendedName>
</protein>
<dbReference type="SMART" id="SM00355">
    <property type="entry name" value="ZnF_C2H2"/>
    <property type="match status" value="2"/>
</dbReference>
<evidence type="ECO:0000313" key="3">
    <source>
        <dbReference type="EMBL" id="EYC33156.1"/>
    </source>
</evidence>